<name>A0AAN7U4Y1_9MYCE</name>
<evidence type="ECO:0008006" key="3">
    <source>
        <dbReference type="Google" id="ProtNLM"/>
    </source>
</evidence>
<dbReference type="InterPro" id="IPR036754">
    <property type="entry name" value="YbaK/aa-tRNA-synt-asso_dom_sf"/>
</dbReference>
<comment type="caution">
    <text evidence="1">The sequence shown here is derived from an EMBL/GenBank/DDBJ whole genome shotgun (WGS) entry which is preliminary data.</text>
</comment>
<dbReference type="PANTHER" id="PTHR30411:SF4">
    <property type="entry name" value="YBAK_AMINOACYL-TRNA SYNTHETASE-ASSOCIATED DOMAIN-CONTAINING PROTEIN"/>
    <property type="match status" value="1"/>
</dbReference>
<reference evidence="1 2" key="1">
    <citation type="submission" date="2023-11" db="EMBL/GenBank/DDBJ databases">
        <title>Dfirmibasis_genome.</title>
        <authorList>
            <person name="Edelbroek B."/>
            <person name="Kjellin J."/>
            <person name="Jerlstrom-Hultqvist J."/>
            <person name="Soderbom F."/>
        </authorList>
    </citation>
    <scope>NUCLEOTIDE SEQUENCE [LARGE SCALE GENOMIC DNA]</scope>
    <source>
        <strain evidence="1 2">TNS-C-14</strain>
    </source>
</reference>
<keyword evidence="2" id="KW-1185">Reference proteome</keyword>
<dbReference type="CDD" id="cd04332">
    <property type="entry name" value="YbaK_like"/>
    <property type="match status" value="1"/>
</dbReference>
<evidence type="ECO:0000313" key="2">
    <source>
        <dbReference type="Proteomes" id="UP001344447"/>
    </source>
</evidence>
<dbReference type="Gene3D" id="3.90.960.10">
    <property type="entry name" value="YbaK/aminoacyl-tRNA synthetase-associated domain"/>
    <property type="match status" value="1"/>
</dbReference>
<proteinExistence type="predicted"/>
<gene>
    <name evidence="1" type="ORF">RB653_003653</name>
</gene>
<dbReference type="EMBL" id="JAVFKY010000001">
    <property type="protein sequence ID" value="KAK5582070.1"/>
    <property type="molecule type" value="Genomic_DNA"/>
</dbReference>
<dbReference type="GO" id="GO:0002161">
    <property type="term" value="F:aminoacyl-tRNA deacylase activity"/>
    <property type="evidence" value="ECO:0007669"/>
    <property type="project" value="InterPro"/>
</dbReference>
<accession>A0AAN7U4Y1</accession>
<organism evidence="1 2">
    <name type="scientific">Dictyostelium firmibasis</name>
    <dbReference type="NCBI Taxonomy" id="79012"/>
    <lineage>
        <taxon>Eukaryota</taxon>
        <taxon>Amoebozoa</taxon>
        <taxon>Evosea</taxon>
        <taxon>Eumycetozoa</taxon>
        <taxon>Dictyostelia</taxon>
        <taxon>Dictyosteliales</taxon>
        <taxon>Dictyosteliaceae</taxon>
        <taxon>Dictyostelium</taxon>
    </lineage>
</organism>
<sequence length="226" mass="25563">MSAQLEERQNSILNKLKSLEERLNNITPPTTETENQKRIGKVCEDIGLEYELTRVPSPYYTWTLEQRASYLDALSPEYLLKSIILENTECTNTDTSIPTNSRYYCVIIQYTTKIQSHKIFKFIKNMNSNESAKKFHFTLAQSAEALTGFEYNAVCPIGTTVKIPIIISKHIMDLPRGAPVFLGGGEVDLKLVVDIHSFKEKVELSGNTVFVTDVIDTSESNNEDDI</sequence>
<protein>
    <recommendedName>
        <fullName evidence="3">YbaK/aminoacyl-tRNA synthetase-associated domain-containing protein</fullName>
    </recommendedName>
</protein>
<dbReference type="Proteomes" id="UP001344447">
    <property type="component" value="Unassembled WGS sequence"/>
</dbReference>
<evidence type="ECO:0000313" key="1">
    <source>
        <dbReference type="EMBL" id="KAK5582070.1"/>
    </source>
</evidence>
<dbReference type="PANTHER" id="PTHR30411">
    <property type="entry name" value="CYTOPLASMIC PROTEIN"/>
    <property type="match status" value="1"/>
</dbReference>
<dbReference type="AlphaFoldDB" id="A0AAN7U4Y1"/>
<dbReference type="SUPFAM" id="SSF55826">
    <property type="entry name" value="YbaK/ProRS associated domain"/>
    <property type="match status" value="1"/>
</dbReference>